<dbReference type="EMBL" id="RDQH01000341">
    <property type="protein sequence ID" value="RXH74509.1"/>
    <property type="molecule type" value="Genomic_DNA"/>
</dbReference>
<dbReference type="PROSITE" id="PS51375">
    <property type="entry name" value="PPR"/>
    <property type="match status" value="1"/>
</dbReference>
<organism evidence="3 4">
    <name type="scientific">Malus domestica</name>
    <name type="common">Apple</name>
    <name type="synonym">Pyrus malus</name>
    <dbReference type="NCBI Taxonomy" id="3750"/>
    <lineage>
        <taxon>Eukaryota</taxon>
        <taxon>Viridiplantae</taxon>
        <taxon>Streptophyta</taxon>
        <taxon>Embryophyta</taxon>
        <taxon>Tracheophyta</taxon>
        <taxon>Spermatophyta</taxon>
        <taxon>Magnoliopsida</taxon>
        <taxon>eudicotyledons</taxon>
        <taxon>Gunneridae</taxon>
        <taxon>Pentapetalae</taxon>
        <taxon>rosids</taxon>
        <taxon>fabids</taxon>
        <taxon>Rosales</taxon>
        <taxon>Rosaceae</taxon>
        <taxon>Amygdaloideae</taxon>
        <taxon>Maleae</taxon>
        <taxon>Malus</taxon>
    </lineage>
</organism>
<dbReference type="PANTHER" id="PTHR47926:SF347">
    <property type="entry name" value="PENTATRICOPEPTIDE REPEAT-CONTAINING PROTEIN"/>
    <property type="match status" value="1"/>
</dbReference>
<evidence type="ECO:0000313" key="3">
    <source>
        <dbReference type="EMBL" id="RXH74509.1"/>
    </source>
</evidence>
<keyword evidence="4" id="KW-1185">Reference proteome</keyword>
<dbReference type="GO" id="GO:0009451">
    <property type="term" value="P:RNA modification"/>
    <property type="evidence" value="ECO:0007669"/>
    <property type="project" value="InterPro"/>
</dbReference>
<dbReference type="InterPro" id="IPR011990">
    <property type="entry name" value="TPR-like_helical_dom_sf"/>
</dbReference>
<dbReference type="AlphaFoldDB" id="A0A498HV23"/>
<dbReference type="PANTHER" id="PTHR47926">
    <property type="entry name" value="PENTATRICOPEPTIDE REPEAT-CONTAINING PROTEIN"/>
    <property type="match status" value="1"/>
</dbReference>
<dbReference type="InterPro" id="IPR046960">
    <property type="entry name" value="PPR_At4g14850-like_plant"/>
</dbReference>
<comment type="caution">
    <text evidence="3">The sequence shown here is derived from an EMBL/GenBank/DDBJ whole genome shotgun (WGS) entry which is preliminary data.</text>
</comment>
<proteinExistence type="predicted"/>
<accession>A0A498HV23</accession>
<dbReference type="Pfam" id="PF13041">
    <property type="entry name" value="PPR_2"/>
    <property type="match status" value="1"/>
</dbReference>
<protein>
    <recommendedName>
        <fullName evidence="5">Pentatricopeptide repeat-containing protein</fullName>
    </recommendedName>
</protein>
<dbReference type="Pfam" id="PF01535">
    <property type="entry name" value="PPR"/>
    <property type="match status" value="1"/>
</dbReference>
<dbReference type="GO" id="GO:0003723">
    <property type="term" value="F:RNA binding"/>
    <property type="evidence" value="ECO:0007669"/>
    <property type="project" value="InterPro"/>
</dbReference>
<name>A0A498HV23_MALDO</name>
<dbReference type="NCBIfam" id="TIGR00756">
    <property type="entry name" value="PPR"/>
    <property type="match status" value="1"/>
</dbReference>
<dbReference type="Proteomes" id="UP000290289">
    <property type="component" value="Chromosome 15"/>
</dbReference>
<evidence type="ECO:0008006" key="5">
    <source>
        <dbReference type="Google" id="ProtNLM"/>
    </source>
</evidence>
<evidence type="ECO:0000256" key="1">
    <source>
        <dbReference type="ARBA" id="ARBA00022737"/>
    </source>
</evidence>
<dbReference type="InterPro" id="IPR002885">
    <property type="entry name" value="PPR_rpt"/>
</dbReference>
<reference evidence="3 4" key="1">
    <citation type="submission" date="2018-10" db="EMBL/GenBank/DDBJ databases">
        <title>A high-quality apple genome assembly.</title>
        <authorList>
            <person name="Hu J."/>
        </authorList>
    </citation>
    <scope>NUCLEOTIDE SEQUENCE [LARGE SCALE GENOMIC DNA]</scope>
    <source>
        <strain evidence="4">cv. HFTH1</strain>
        <tissue evidence="3">Young leaf</tissue>
    </source>
</reference>
<dbReference type="Gene3D" id="1.25.40.10">
    <property type="entry name" value="Tetratricopeptide repeat domain"/>
    <property type="match status" value="1"/>
</dbReference>
<keyword evidence="1" id="KW-0677">Repeat</keyword>
<evidence type="ECO:0000313" key="4">
    <source>
        <dbReference type="Proteomes" id="UP000290289"/>
    </source>
</evidence>
<feature type="repeat" description="PPR" evidence="2">
    <location>
        <begin position="133"/>
        <end position="167"/>
    </location>
</feature>
<evidence type="ECO:0000256" key="2">
    <source>
        <dbReference type="PROSITE-ProRule" id="PRU00708"/>
    </source>
</evidence>
<sequence>MEGISGVDFHACSPGFNLRPKLVLLTQTKSIFVLTRIPFPLSVAITANHILLLCFICFKLWLWLLSSSATLLHLLQASANLDTLQDGEQGHAIAVICGLELTTNFRSPLMDFYSTVGLIEDAESVFNMMLQKDVVTWNFLISGYVQNGEVDKALNACRLMRPKNLKFDSATLATLMSAFPETETSIFFISTIVDMYAEKNGCARQVFNSLITRDLILWNTMLPTLAELGHSDRKCAANVMSWNSLILGFLNNGQVNETKDMF</sequence>
<gene>
    <name evidence="3" type="ORF">DVH24_029230</name>
</gene>